<feature type="non-terminal residue" evidence="3">
    <location>
        <position position="608"/>
    </location>
</feature>
<comment type="caution">
    <text evidence="3">The sequence shown here is derived from an EMBL/GenBank/DDBJ whole genome shotgun (WGS) entry which is preliminary data.</text>
</comment>
<dbReference type="PANTHER" id="PTHR11559">
    <property type="entry name" value="CARBOXYLESTERASE"/>
    <property type="match status" value="1"/>
</dbReference>
<evidence type="ECO:0000313" key="4">
    <source>
        <dbReference type="Proteomes" id="UP000258309"/>
    </source>
</evidence>
<evidence type="ECO:0000313" key="3">
    <source>
        <dbReference type="EMBL" id="RFU35110.1"/>
    </source>
</evidence>
<reference evidence="3 4" key="1">
    <citation type="submission" date="2018-05" db="EMBL/GenBank/DDBJ databases">
        <title>Draft genome sequence of Scytalidium lignicola DSM 105466, a ubiquitous saprotrophic fungus.</title>
        <authorList>
            <person name="Buettner E."/>
            <person name="Gebauer A.M."/>
            <person name="Hofrichter M."/>
            <person name="Liers C."/>
            <person name="Kellner H."/>
        </authorList>
    </citation>
    <scope>NUCLEOTIDE SEQUENCE [LARGE SCALE GENOMIC DNA]</scope>
    <source>
        <strain evidence="3 4">DSM 105466</strain>
    </source>
</reference>
<feature type="signal peptide" evidence="1">
    <location>
        <begin position="1"/>
        <end position="18"/>
    </location>
</feature>
<evidence type="ECO:0000256" key="1">
    <source>
        <dbReference type="SAM" id="SignalP"/>
    </source>
</evidence>
<dbReference type="SUPFAM" id="SSF53474">
    <property type="entry name" value="alpha/beta-Hydrolases"/>
    <property type="match status" value="1"/>
</dbReference>
<gene>
    <name evidence="3" type="ORF">B7463_g1248</name>
</gene>
<dbReference type="InterPro" id="IPR029058">
    <property type="entry name" value="AB_hydrolase_fold"/>
</dbReference>
<dbReference type="OrthoDB" id="408631at2759"/>
<dbReference type="Gene3D" id="3.40.50.1820">
    <property type="entry name" value="alpha/beta hydrolase"/>
    <property type="match status" value="1"/>
</dbReference>
<sequence>MLFHIFSVISSLLFVVIAAPVELGVRFEERSVLPTLTLPYGTWKAASYNSESKIYTFKNIRFAAPPVGELRWAKPAPPTHNATLQDGSYGPQCIQGAPNGLNLLGNGNESPIGAAANQFIGGLPIPSFGGASEDCLFLDVYVPAKAINNPKLKLPVVVWIYGGAYLFGSKDTYQPLLPFYDGSGLVYNSGGEMIFIAGNYRLGALGWLSGTTIEENGVPNVGLWDQRAVFSWVQSYISLLGGDPKQVTAMGESAGAGSIMHHLVAQGGTLDPLFTKAILQSPAYEFLWDRRGVLEQTFQEFAAFVGCEGKDLSCLRVAESSKIHAASTSLNSATTNGAFSLGPSVDGSFIRQLPPLELASGNFWKLDSLMISHVSDESGVFVDGHISTDTEFSTFVNTIFPNYTKIAGINTLIEETYPPVSTNHTYSTESARMEAFIRDSSFTCNTRYLTEAYGDSKCWNMQYSVSPGWHGTDLVPTFYSFALSVDSFLEGLAFTLVPLFLGITKAYQSYITSYITTGNPNTKRAILNIPSAISWPHPNSSGNLMSGVLNVGNLGFSTVSDTQNQNVSCEFWRQVAAAVTNLGGYAPPGSVVSQSLVHVPNNPSANYS</sequence>
<dbReference type="Proteomes" id="UP000258309">
    <property type="component" value="Unassembled WGS sequence"/>
</dbReference>
<feature type="non-terminal residue" evidence="3">
    <location>
        <position position="1"/>
    </location>
</feature>
<dbReference type="InterPro" id="IPR002018">
    <property type="entry name" value="CarbesteraseB"/>
</dbReference>
<dbReference type="EMBL" id="NCSJ02000012">
    <property type="protein sequence ID" value="RFU35110.1"/>
    <property type="molecule type" value="Genomic_DNA"/>
</dbReference>
<keyword evidence="4" id="KW-1185">Reference proteome</keyword>
<keyword evidence="1" id="KW-0732">Signal</keyword>
<feature type="chain" id="PRO_5017624801" description="Carboxylesterase type B domain-containing protein" evidence="1">
    <location>
        <begin position="19"/>
        <end position="608"/>
    </location>
</feature>
<dbReference type="InterPro" id="IPR019819">
    <property type="entry name" value="Carboxylesterase_B_CS"/>
</dbReference>
<dbReference type="InterPro" id="IPR050309">
    <property type="entry name" value="Type-B_Carboxylest/Lipase"/>
</dbReference>
<evidence type="ECO:0000259" key="2">
    <source>
        <dbReference type="Pfam" id="PF00135"/>
    </source>
</evidence>
<dbReference type="PROSITE" id="PS00941">
    <property type="entry name" value="CARBOXYLESTERASE_B_2"/>
    <property type="match status" value="1"/>
</dbReference>
<dbReference type="OMA" id="GTTMENE"/>
<feature type="domain" description="Carboxylesterase type B" evidence="2">
    <location>
        <begin position="40"/>
        <end position="538"/>
    </location>
</feature>
<accession>A0A3E2HP15</accession>
<protein>
    <recommendedName>
        <fullName evidence="2">Carboxylesterase type B domain-containing protein</fullName>
    </recommendedName>
</protein>
<proteinExistence type="predicted"/>
<dbReference type="Pfam" id="PF00135">
    <property type="entry name" value="COesterase"/>
    <property type="match status" value="1"/>
</dbReference>
<organism evidence="3 4">
    <name type="scientific">Scytalidium lignicola</name>
    <name type="common">Hyphomycete</name>
    <dbReference type="NCBI Taxonomy" id="5539"/>
    <lineage>
        <taxon>Eukaryota</taxon>
        <taxon>Fungi</taxon>
        <taxon>Dikarya</taxon>
        <taxon>Ascomycota</taxon>
        <taxon>Pezizomycotina</taxon>
        <taxon>Leotiomycetes</taxon>
        <taxon>Leotiomycetes incertae sedis</taxon>
        <taxon>Scytalidium</taxon>
    </lineage>
</organism>
<dbReference type="STRING" id="5539.A0A3E2HP15"/>
<name>A0A3E2HP15_SCYLI</name>
<dbReference type="AlphaFoldDB" id="A0A3E2HP15"/>